<feature type="domain" description="Vacuolar protein sorting-associated protein 54 C-terminal" evidence="13">
    <location>
        <begin position="1244"/>
        <end position="1373"/>
    </location>
</feature>
<evidence type="ECO:0000256" key="7">
    <source>
        <dbReference type="ARBA" id="ARBA00023034"/>
    </source>
</evidence>
<dbReference type="Proteomes" id="UP001187415">
    <property type="component" value="Unassembled WGS sequence"/>
</dbReference>
<dbReference type="InterPro" id="IPR039745">
    <property type="entry name" value="Vps54"/>
</dbReference>
<dbReference type="FunFam" id="1.20.1280.130:FF:000001">
    <property type="entry name" value="Vacuolar protein sorting-associated protein 54"/>
    <property type="match status" value="1"/>
</dbReference>
<keyword evidence="16" id="KW-1185">Reference proteome</keyword>
<evidence type="ECO:0000313" key="16">
    <source>
        <dbReference type="Proteomes" id="UP001187415"/>
    </source>
</evidence>
<evidence type="ECO:0000256" key="3">
    <source>
        <dbReference type="ARBA" id="ARBA00017665"/>
    </source>
</evidence>
<reference evidence="15" key="1">
    <citation type="submission" date="2023-07" db="EMBL/GenBank/DDBJ databases">
        <title>Chromosome-level Genome Assembly of Striped Snakehead (Channa striata).</title>
        <authorList>
            <person name="Liu H."/>
        </authorList>
    </citation>
    <scope>NUCLEOTIDE SEQUENCE</scope>
    <source>
        <strain evidence="15">Gz</strain>
        <tissue evidence="15">Muscle</tissue>
    </source>
</reference>
<evidence type="ECO:0000256" key="6">
    <source>
        <dbReference type="ARBA" id="ARBA00022927"/>
    </source>
</evidence>
<dbReference type="GO" id="GO:0006896">
    <property type="term" value="P:Golgi to vacuole transport"/>
    <property type="evidence" value="ECO:0007669"/>
    <property type="project" value="TreeGrafter"/>
</dbReference>
<dbReference type="PANTHER" id="PTHR12965:SF0">
    <property type="entry name" value="VACUOLAR PROTEIN SORTING-ASSOCIATED PROTEIN 54"/>
    <property type="match status" value="1"/>
</dbReference>
<dbReference type="GO" id="GO:0015031">
    <property type="term" value="P:protein transport"/>
    <property type="evidence" value="ECO:0007669"/>
    <property type="project" value="UniProtKB-KW"/>
</dbReference>
<feature type="region of interest" description="Disordered" evidence="11">
    <location>
        <begin position="1009"/>
        <end position="1030"/>
    </location>
</feature>
<keyword evidence="6" id="KW-0653">Protein transport</keyword>
<evidence type="ECO:0000256" key="8">
    <source>
        <dbReference type="ARBA" id="ARBA00023054"/>
    </source>
</evidence>
<dbReference type="EMBL" id="JAUPFM010000021">
    <property type="protein sequence ID" value="KAK2817551.1"/>
    <property type="molecule type" value="Genomic_DNA"/>
</dbReference>
<dbReference type="GO" id="GO:0042147">
    <property type="term" value="P:retrograde transport, endosome to Golgi"/>
    <property type="evidence" value="ECO:0007669"/>
    <property type="project" value="InterPro"/>
</dbReference>
<evidence type="ECO:0000256" key="11">
    <source>
        <dbReference type="SAM" id="MobiDB-lite"/>
    </source>
</evidence>
<keyword evidence="5" id="KW-0597">Phosphoprotein</keyword>
<evidence type="ECO:0000259" key="14">
    <source>
        <dbReference type="Pfam" id="PF20723"/>
    </source>
</evidence>
<accession>A0AA88INT8</accession>
<proteinExistence type="inferred from homology"/>
<evidence type="ECO:0000259" key="12">
    <source>
        <dbReference type="Pfam" id="PF04710"/>
    </source>
</evidence>
<feature type="compositionally biased region" description="Low complexity" evidence="11">
    <location>
        <begin position="512"/>
        <end position="524"/>
    </location>
</feature>
<comment type="similarity">
    <text evidence="2">Belongs to the VPS54 family.</text>
</comment>
<protein>
    <recommendedName>
        <fullName evidence="3">Vacuolar protein sorting-associated protein 54</fullName>
    </recommendedName>
</protein>
<dbReference type="InterPro" id="IPR048335">
    <property type="entry name" value="Pellino_RING"/>
</dbReference>
<feature type="compositionally biased region" description="Polar residues" evidence="11">
    <location>
        <begin position="1016"/>
        <end position="1028"/>
    </location>
</feature>
<evidence type="ECO:0000256" key="10">
    <source>
        <dbReference type="ARBA" id="ARBA00063265"/>
    </source>
</evidence>
<evidence type="ECO:0000256" key="9">
    <source>
        <dbReference type="ARBA" id="ARBA00058043"/>
    </source>
</evidence>
<dbReference type="InterPro" id="IPR048334">
    <property type="entry name" value="Pellino_FHA"/>
</dbReference>
<organism evidence="15 16">
    <name type="scientific">Channa striata</name>
    <name type="common">Snakehead murrel</name>
    <name type="synonym">Ophicephalus striatus</name>
    <dbReference type="NCBI Taxonomy" id="64152"/>
    <lineage>
        <taxon>Eukaryota</taxon>
        <taxon>Metazoa</taxon>
        <taxon>Chordata</taxon>
        <taxon>Craniata</taxon>
        <taxon>Vertebrata</taxon>
        <taxon>Euteleostomi</taxon>
        <taxon>Actinopterygii</taxon>
        <taxon>Neopterygii</taxon>
        <taxon>Teleostei</taxon>
        <taxon>Neoteleostei</taxon>
        <taxon>Acanthomorphata</taxon>
        <taxon>Anabantaria</taxon>
        <taxon>Anabantiformes</taxon>
        <taxon>Channoidei</taxon>
        <taxon>Channidae</taxon>
        <taxon>Channa</taxon>
    </lineage>
</organism>
<dbReference type="Pfam" id="PF04710">
    <property type="entry name" value="Pellino_FHA"/>
    <property type="match status" value="1"/>
</dbReference>
<gene>
    <name evidence="15" type="ORF">Q5P01_025742</name>
</gene>
<dbReference type="GO" id="GO:0019905">
    <property type="term" value="F:syntaxin binding"/>
    <property type="evidence" value="ECO:0007669"/>
    <property type="project" value="TreeGrafter"/>
</dbReference>
<dbReference type="GO" id="GO:0005829">
    <property type="term" value="C:cytosol"/>
    <property type="evidence" value="ECO:0007669"/>
    <property type="project" value="GOC"/>
</dbReference>
<comment type="function">
    <text evidence="9">Acts as a component of the GARP complex that is involved in retrograde transport from early and late endosomes to the trans-Golgi network (TGN). The GARP complex is required for the maintenance of the cycling of mannose 6-phosphate receptors between the TGN and endosomes, this cycling is necessary for proper lysosomal sorting of acid hydrolases such as CTSD. Within the GARP complex, required to tether the complex to the TGN. Not involved in endocytic recycling.</text>
</comment>
<evidence type="ECO:0000259" key="13">
    <source>
        <dbReference type="Pfam" id="PF07928"/>
    </source>
</evidence>
<dbReference type="GO" id="GO:0000938">
    <property type="term" value="C:GARP complex"/>
    <property type="evidence" value="ECO:0007669"/>
    <property type="project" value="InterPro"/>
</dbReference>
<evidence type="ECO:0000256" key="5">
    <source>
        <dbReference type="ARBA" id="ARBA00022553"/>
    </source>
</evidence>
<dbReference type="InterPro" id="IPR012501">
    <property type="entry name" value="Vps54_C"/>
</dbReference>
<sequence length="1484" mass="166460">MFSIGQENLSGSPASTKAPVKYGELIVLGCNGSLPSGDKGRRKNRFGLCRRNKANGVKPSTVHTSCTPQAAKAVNNKEQHSISYTLSRSQTVVVEYTHDSNTDMFQIGRSTESPIDFVVTDTVPGGQTQTDTQTVQSTISRFACRIICQRNPPYSARIYAAGFDSSKNIFLGEKAAKWRMHDGQMDGLTTNGVLVMHPRQGFSQDSRPGQWREMSVCGNVFTLRETRSAPQRGKMVESESNELVDGSLIDLCGATLLWRTAEGLAHTPTVKHLEALRQELNAGRPQCPVGFNTLAFPSLRRKDVLDEKQPWAYLRCGHVHGYHGWGGRRDPEVEAECQERECPMCRARGPYVPLWLGCEAAFYVDAEPPTHAFVPCGHVCSEKTAAYWSQILLPHGTHAFHAACPFCILPLGEQSGCVRLIFQSPGFYFERNRLARSHLTQRGLARGGHVIRGVWTQGIETPLPSDTCARTVRHGLGCDTAVTRFRPCVWNDTEDDGRLLRFTRQLAHREASPNVMASSNSSSPVPRPSGGGSGGFYRKERDASPSRCRPVRSLPDVCPKEPTGEGRGLCDGPSVVAEHNRWTVYSSKVNLPAALNDPRLAKRESDFFTKTWGLDFAESEVMPSFYLPNITREHFGPYLEETAQRERIHERCKTICPNKDDTDAVSSITTNHDKSRAELEQVPKIFMKPDFALEDPTTFNTVLPWSHFNSAGGKSSRDMASSKLLQEKLSHYLDVVEVSIARQISLRSEAFFHAMSSQHELQDRLQETQRAVAILRGRTAAMDRVMCQGPLRALRTALTRNNCVKLHNKLKLMAAVHQTQPTVQLLLSTSEFVGALELIATTKEVLQQELQGIHSFRHLGSQLCELEKLIDKMMVEDFSMYARSNLNRSLREEPQVLEKERLESLVFGLLRQRKLDFLDIYGDEMILAAKAIVAQCVAESVLHIEEIDTEVITKLADQMRLMTFPQWFELLKTIFETFLLFLQRIKATLNVIRNVVMEVLESNQKNRLLEEARSRPSGQDSSPGSSAQRGEAELAYLTHEGLFISDALNEAQQQQAVAQDQSSAMASRSDSALGITESSMSRDQSLISCENMMPTDLELNRVINNVQELLFTASDVSHDRCVKVLTARAKDSSLERLSSSEFVCLSQAVEGFVRDTEELCGRHSISLRGSLQSQANRFVHRFHDERKTKLSLLLDNERWKQAEVPAEFQDLVNSMADGRITLPERKTPGPDDRKPAEFLLVSGQKYAVVGTVLILIRIFLEYCQCVNDIPSIATDMLTRLSDLLKHFNSRSCQLVLGAGALQVVGLKTITTKNLALASRCLQLVVHYIPIIRAHFQTKLQPKQFSVLRHFDHITKDYNDHIAEISAKLVAIMDSLFEKVLSKYEVKAPMPSACFRNVCKQMAKMHEAIYELLPEEQTQMLFLRINASFKMHLKRQLARLGVVNDGGPQHGLVVVDVAFYTENVQALKSLERLDLNMAEIWEQKR</sequence>
<comment type="caution">
    <text evidence="15">The sequence shown here is derived from an EMBL/GenBank/DDBJ whole genome shotgun (WGS) entry which is preliminary data.</text>
</comment>
<dbReference type="Pfam" id="PF07928">
    <property type="entry name" value="Vps54"/>
    <property type="match status" value="1"/>
</dbReference>
<dbReference type="PANTHER" id="PTHR12965">
    <property type="entry name" value="VACUOLAR PROTEIN SORTING 54"/>
    <property type="match status" value="1"/>
</dbReference>
<dbReference type="Pfam" id="PF20723">
    <property type="entry name" value="Pellino_RING"/>
    <property type="match status" value="1"/>
</dbReference>
<keyword evidence="7" id="KW-0333">Golgi apparatus</keyword>
<feature type="region of interest" description="Disordered" evidence="11">
    <location>
        <begin position="510"/>
        <end position="569"/>
    </location>
</feature>
<dbReference type="Gene3D" id="1.20.1280.130">
    <property type="match status" value="1"/>
</dbReference>
<dbReference type="Gene3D" id="6.10.250.860">
    <property type="match status" value="1"/>
</dbReference>
<comment type="subunit">
    <text evidence="10">Component of the Golgi-associated retrograde protein (GARP) complex, also called VFT (VPS fifty-three) complex, composed of VPS51, VPS52, VPS53 and VPS54. EIPR1 interacts with GARP complex and mediates its recruitment to the trans-Golgi network. Interacts with VPS51 in an EIPR1-independent manner.</text>
</comment>
<keyword evidence="8" id="KW-0175">Coiled coil</keyword>
<keyword evidence="4" id="KW-0813">Transport</keyword>
<evidence type="ECO:0000313" key="15">
    <source>
        <dbReference type="EMBL" id="KAK2817551.1"/>
    </source>
</evidence>
<name>A0AA88INT8_CHASR</name>
<evidence type="ECO:0000256" key="1">
    <source>
        <dbReference type="ARBA" id="ARBA00004601"/>
    </source>
</evidence>
<feature type="domain" description="Pellino FHA" evidence="12">
    <location>
        <begin position="15"/>
        <end position="275"/>
    </location>
</feature>
<evidence type="ECO:0000256" key="4">
    <source>
        <dbReference type="ARBA" id="ARBA00022448"/>
    </source>
</evidence>
<comment type="subcellular location">
    <subcellularLocation>
        <location evidence="1">Golgi apparatus</location>
        <location evidence="1">trans-Golgi network</location>
    </subcellularLocation>
</comment>
<feature type="region of interest" description="Disordered" evidence="11">
    <location>
        <begin position="1055"/>
        <end position="1079"/>
    </location>
</feature>
<feature type="compositionally biased region" description="Low complexity" evidence="11">
    <location>
        <begin position="1055"/>
        <end position="1067"/>
    </location>
</feature>
<feature type="domain" description="Pellino RING" evidence="14">
    <location>
        <begin position="280"/>
        <end position="424"/>
    </location>
</feature>
<evidence type="ECO:0000256" key="2">
    <source>
        <dbReference type="ARBA" id="ARBA00009150"/>
    </source>
</evidence>